<dbReference type="SUPFAM" id="SSF53187">
    <property type="entry name" value="Zn-dependent exopeptidases"/>
    <property type="match status" value="1"/>
</dbReference>
<organism evidence="12 13">
    <name type="scientific">Vibrio ezurae NBRC 102218</name>
    <dbReference type="NCBI Taxonomy" id="1219080"/>
    <lineage>
        <taxon>Bacteria</taxon>
        <taxon>Pseudomonadati</taxon>
        <taxon>Pseudomonadota</taxon>
        <taxon>Gammaproteobacteria</taxon>
        <taxon>Vibrionales</taxon>
        <taxon>Vibrionaceae</taxon>
        <taxon>Vibrio</taxon>
    </lineage>
</organism>
<keyword evidence="6 10" id="KW-0479">Metal-binding</keyword>
<dbReference type="SUPFAM" id="SSF55031">
    <property type="entry name" value="Bacterial exopeptidase dimerisation domain"/>
    <property type="match status" value="1"/>
</dbReference>
<feature type="binding site" evidence="10">
    <location>
        <position position="146"/>
    </location>
    <ligand>
        <name>Zn(2+)</name>
        <dbReference type="ChEBI" id="CHEBI:29105"/>
        <label>2</label>
    </ligand>
</feature>
<feature type="binding site" evidence="10">
    <location>
        <position position="170"/>
    </location>
    <ligand>
        <name>Zn(2+)</name>
        <dbReference type="ChEBI" id="CHEBI:29105"/>
        <label>1</label>
    </ligand>
</feature>
<keyword evidence="4 10" id="KW-0055">Arginine biosynthesis</keyword>
<gene>
    <name evidence="10 12" type="primary">argE</name>
    <name evidence="12" type="ORF">VEZ01S_37_01330</name>
</gene>
<dbReference type="GO" id="GO:0008777">
    <property type="term" value="F:acetylornithine deacetylase activity"/>
    <property type="evidence" value="ECO:0007669"/>
    <property type="project" value="UniProtKB-UniRule"/>
</dbReference>
<evidence type="ECO:0000313" key="12">
    <source>
        <dbReference type="EMBL" id="GAD80568.1"/>
    </source>
</evidence>
<dbReference type="AlphaFoldDB" id="U3CR39"/>
<dbReference type="EC" id="3.5.1.16" evidence="10"/>
<dbReference type="Pfam" id="PF01546">
    <property type="entry name" value="Peptidase_M20"/>
    <property type="match status" value="1"/>
</dbReference>
<dbReference type="GO" id="GO:0008270">
    <property type="term" value="F:zinc ion binding"/>
    <property type="evidence" value="ECO:0007669"/>
    <property type="project" value="UniProtKB-UniRule"/>
</dbReference>
<evidence type="ECO:0000256" key="6">
    <source>
        <dbReference type="ARBA" id="ARBA00022723"/>
    </source>
</evidence>
<evidence type="ECO:0000313" key="13">
    <source>
        <dbReference type="Proteomes" id="UP000016562"/>
    </source>
</evidence>
<evidence type="ECO:0000256" key="10">
    <source>
        <dbReference type="HAMAP-Rule" id="MF_01108"/>
    </source>
</evidence>
<keyword evidence="7 10" id="KW-0378">Hydrolase</keyword>
<accession>U3CR39</accession>
<dbReference type="GO" id="GO:0005737">
    <property type="term" value="C:cytoplasm"/>
    <property type="evidence" value="ECO:0007669"/>
    <property type="project" value="UniProtKB-SubCell"/>
</dbReference>
<evidence type="ECO:0000256" key="7">
    <source>
        <dbReference type="ARBA" id="ARBA00022801"/>
    </source>
</evidence>
<dbReference type="Gene3D" id="3.40.630.10">
    <property type="entry name" value="Zn peptidases"/>
    <property type="match status" value="1"/>
</dbReference>
<name>U3CR39_9VIBR</name>
<keyword evidence="5 10" id="KW-0028">Amino-acid biosynthesis</keyword>
<evidence type="ECO:0000256" key="8">
    <source>
        <dbReference type="ARBA" id="ARBA00022833"/>
    </source>
</evidence>
<dbReference type="GO" id="GO:0006526">
    <property type="term" value="P:L-arginine biosynthetic process"/>
    <property type="evidence" value="ECO:0007669"/>
    <property type="project" value="UniProtKB-UniRule"/>
</dbReference>
<comment type="cofactor">
    <cofactor evidence="10">
        <name>Zn(2+)</name>
        <dbReference type="ChEBI" id="CHEBI:29105"/>
    </cofactor>
    <cofactor evidence="10">
        <name>Co(2+)</name>
        <dbReference type="ChEBI" id="CHEBI:48828"/>
    </cofactor>
    <text evidence="10">Binds 2 Zn(2+) or Co(2+) ions per subunit.</text>
</comment>
<dbReference type="InterPro" id="IPR050072">
    <property type="entry name" value="Peptidase_M20A"/>
</dbReference>
<dbReference type="PROSITE" id="PS00758">
    <property type="entry name" value="ARGE_DAPE_CPG2_1"/>
    <property type="match status" value="1"/>
</dbReference>
<dbReference type="NCBIfam" id="NF003474">
    <property type="entry name" value="PRK05111.1"/>
    <property type="match status" value="1"/>
</dbReference>
<feature type="binding site" evidence="10">
    <location>
        <position position="76"/>
    </location>
    <ligand>
        <name>Zn(2+)</name>
        <dbReference type="ChEBI" id="CHEBI:29105"/>
        <label>1</label>
    </ligand>
</feature>
<evidence type="ECO:0000256" key="4">
    <source>
        <dbReference type="ARBA" id="ARBA00022571"/>
    </source>
</evidence>
<keyword evidence="8 10" id="KW-0862">Zinc</keyword>
<dbReference type="STRING" id="1219080.VEZ01S_37_01330"/>
<keyword evidence="13" id="KW-1185">Reference proteome</keyword>
<evidence type="ECO:0000256" key="2">
    <source>
        <dbReference type="ARBA" id="ARBA00005691"/>
    </source>
</evidence>
<keyword evidence="9 10" id="KW-0170">Cobalt</keyword>
<protein>
    <recommendedName>
        <fullName evidence="10">Acetylornithine deacetylase</fullName>
        <shortName evidence="10">AO</shortName>
        <shortName evidence="10">Acetylornithinase</shortName>
        <ecNumber evidence="10">3.5.1.16</ecNumber>
    </recommendedName>
    <alternativeName>
        <fullName evidence="10">N-acetylornithinase</fullName>
        <shortName evidence="10">NAO</shortName>
    </alternativeName>
</protein>
<comment type="pathway">
    <text evidence="10">Amino-acid biosynthesis; L-arginine biosynthesis; L-ornithine from N(2)-acetyl-L-ornithine (linear): step 1/1.</text>
</comment>
<comment type="similarity">
    <text evidence="2 10">Belongs to the peptidase M20A family. ArgE subfamily.</text>
</comment>
<dbReference type="EMBL" id="BATM01000037">
    <property type="protein sequence ID" value="GAD80568.1"/>
    <property type="molecule type" value="Genomic_DNA"/>
</dbReference>
<feature type="binding site" evidence="10">
    <location>
        <position position="108"/>
    </location>
    <ligand>
        <name>Zn(2+)</name>
        <dbReference type="ChEBI" id="CHEBI:29105"/>
        <label>1</label>
    </ligand>
</feature>
<feature type="domain" description="Peptidase M20 dimerisation" evidence="11">
    <location>
        <begin position="179"/>
        <end position="289"/>
    </location>
</feature>
<comment type="caution">
    <text evidence="12">The sequence shown here is derived from an EMBL/GenBank/DDBJ whole genome shotgun (WGS) entry which is preliminary data.</text>
</comment>
<comment type="subunit">
    <text evidence="10">Homodimer.</text>
</comment>
<dbReference type="CDD" id="cd03894">
    <property type="entry name" value="M20_ArgE"/>
    <property type="match status" value="1"/>
</dbReference>
<dbReference type="PANTHER" id="PTHR43808:SF1">
    <property type="entry name" value="ACETYLORNITHINE DEACETYLASE"/>
    <property type="match status" value="1"/>
</dbReference>
<sequence length="388" mass="43210">MPIPKFVDIYQGLISTSSISSTDPKWDQGNAQVIAKLATWFEDLGFVVTTEEVEPGKLNLMAQLGTGEGGLLLAGHTDTVPFDQGRWNFDPHQLTLSDNRYYGLGTADMKGFFAFILDAVKQMQQNGTDWGTQTKPLYILATCDEETTMLGAKHFTKDAPFKPDYCIIGEPTNLVPIRGHKGHMANAIRITGKSGHSSDPALGVNAIEIMHEVMYSLMQLKQRLIKDYHHPGFAIPNPTLNLGHIHGGDSPNRICGCCELHYDLRPLPGLSLESLDQLLQEHLQTVMQKWPGRIEVNPLHPPIPGYECHAEHHFVQDMQQLCETESQTVNYCTEAPFLQELCPTLVMGPGSIDQAHQPDEFLSLDFINPTINILQKSINQYCFTNSAE</sequence>
<dbReference type="Pfam" id="PF07687">
    <property type="entry name" value="M20_dimer"/>
    <property type="match status" value="1"/>
</dbReference>
<dbReference type="OrthoDB" id="3665926at2"/>
<feature type="active site" evidence="10">
    <location>
        <position position="78"/>
    </location>
</feature>
<feature type="binding site" evidence="10">
    <location>
        <position position="108"/>
    </location>
    <ligand>
        <name>Zn(2+)</name>
        <dbReference type="ChEBI" id="CHEBI:29105"/>
        <label>2</label>
    </ligand>
</feature>
<proteinExistence type="inferred from homology"/>
<dbReference type="InterPro" id="IPR001261">
    <property type="entry name" value="ArgE/DapE_CS"/>
</dbReference>
<comment type="subcellular location">
    <subcellularLocation>
        <location evidence="1 10">Cytoplasm</location>
    </subcellularLocation>
</comment>
<dbReference type="InterPro" id="IPR002933">
    <property type="entry name" value="Peptidase_M20"/>
</dbReference>
<dbReference type="RefSeq" id="WP_021714274.1">
    <property type="nucleotide sequence ID" value="NZ_BATM01000037.1"/>
</dbReference>
<dbReference type="PANTHER" id="PTHR43808">
    <property type="entry name" value="ACETYLORNITHINE DEACETYLASE"/>
    <property type="match status" value="1"/>
</dbReference>
<feature type="binding site" evidence="10">
    <location>
        <position position="356"/>
    </location>
    <ligand>
        <name>Zn(2+)</name>
        <dbReference type="ChEBI" id="CHEBI:29105"/>
        <label>2</label>
    </ligand>
</feature>
<evidence type="ECO:0000256" key="3">
    <source>
        <dbReference type="ARBA" id="ARBA00022490"/>
    </source>
</evidence>
<comment type="catalytic activity">
    <reaction evidence="10">
        <text>N(2)-acetyl-L-ornithine + H2O = L-ornithine + acetate</text>
        <dbReference type="Rhea" id="RHEA:15941"/>
        <dbReference type="ChEBI" id="CHEBI:15377"/>
        <dbReference type="ChEBI" id="CHEBI:30089"/>
        <dbReference type="ChEBI" id="CHEBI:46911"/>
        <dbReference type="ChEBI" id="CHEBI:57805"/>
        <dbReference type="EC" id="3.5.1.16"/>
    </reaction>
</comment>
<evidence type="ECO:0000256" key="5">
    <source>
        <dbReference type="ARBA" id="ARBA00022605"/>
    </source>
</evidence>
<reference evidence="12 13" key="1">
    <citation type="submission" date="2013-09" db="EMBL/GenBank/DDBJ databases">
        <title>Whole genome shotgun sequence of Vibrio ezurae NBRC 102218.</title>
        <authorList>
            <person name="Yoshida I."/>
            <person name="Hosoyama A."/>
            <person name="Numata M."/>
            <person name="Hashimoto M."/>
            <person name="Hosoyama Y."/>
            <person name="Tsuchikane K."/>
            <person name="Noguchi M."/>
            <person name="Hirakata S."/>
            <person name="Ichikawa N."/>
            <person name="Ohji S."/>
            <person name="Yamazoe A."/>
            <person name="Fujita N."/>
        </authorList>
    </citation>
    <scope>NUCLEOTIDE SEQUENCE [LARGE SCALE GENOMIC DNA]</scope>
    <source>
        <strain evidence="12 13">NBRC 102218</strain>
    </source>
</reference>
<dbReference type="Gene3D" id="3.30.70.360">
    <property type="match status" value="1"/>
</dbReference>
<feature type="active site" evidence="10">
    <location>
        <position position="145"/>
    </location>
</feature>
<dbReference type="FunFam" id="3.30.70.360:FF:000003">
    <property type="entry name" value="Acetylornithine deacetylase"/>
    <property type="match status" value="1"/>
</dbReference>
<dbReference type="eggNOG" id="COG0624">
    <property type="taxonomic scope" value="Bacteria"/>
</dbReference>
<dbReference type="InterPro" id="IPR011650">
    <property type="entry name" value="Peptidase_M20_dimer"/>
</dbReference>
<dbReference type="HAMAP" id="MF_01108">
    <property type="entry name" value="ArgE"/>
    <property type="match status" value="1"/>
</dbReference>
<dbReference type="UniPathway" id="UPA00068">
    <property type="reaction ID" value="UER00110"/>
</dbReference>
<dbReference type="NCBIfam" id="TIGR01892">
    <property type="entry name" value="AcOrn-deacetyl"/>
    <property type="match status" value="1"/>
</dbReference>
<dbReference type="InterPro" id="IPR010169">
    <property type="entry name" value="AcOrn-deacetyl"/>
</dbReference>
<evidence type="ECO:0000256" key="1">
    <source>
        <dbReference type="ARBA" id="ARBA00004496"/>
    </source>
</evidence>
<dbReference type="InterPro" id="IPR036264">
    <property type="entry name" value="Bact_exopeptidase_dim_dom"/>
</dbReference>
<comment type="cofactor">
    <cofactor evidence="10">
        <name>glutathione</name>
        <dbReference type="ChEBI" id="CHEBI:57925"/>
    </cofactor>
</comment>
<evidence type="ECO:0000259" key="11">
    <source>
        <dbReference type="Pfam" id="PF07687"/>
    </source>
</evidence>
<comment type="function">
    <text evidence="10">Catalyzes the hydrolysis of the amide bond of N(2)-acetylated L-amino acids. Cleaves the acetyl group from N-acetyl-L-ornithine to form L-ornithine, an intermediate in L-arginine biosynthesis pathway, and a branchpoint in the synthesis of polyamines.</text>
</comment>
<dbReference type="Proteomes" id="UP000016562">
    <property type="component" value="Unassembled WGS sequence"/>
</dbReference>
<evidence type="ECO:0000256" key="9">
    <source>
        <dbReference type="ARBA" id="ARBA00023285"/>
    </source>
</evidence>
<keyword evidence="3 10" id="KW-0963">Cytoplasm</keyword>